<accession>A0ACB9FM20</accession>
<reference evidence="1 2" key="2">
    <citation type="journal article" date="2022" name="Mol. Ecol. Resour.">
        <title>The genomes of chicory, endive, great burdock and yacon provide insights into Asteraceae paleo-polyploidization history and plant inulin production.</title>
        <authorList>
            <person name="Fan W."/>
            <person name="Wang S."/>
            <person name="Wang H."/>
            <person name="Wang A."/>
            <person name="Jiang F."/>
            <person name="Liu H."/>
            <person name="Zhao H."/>
            <person name="Xu D."/>
            <person name="Zhang Y."/>
        </authorList>
    </citation>
    <scope>NUCLEOTIDE SEQUENCE [LARGE SCALE GENOMIC DNA]</scope>
    <source>
        <strain evidence="2">cv. Niubang</strain>
    </source>
</reference>
<dbReference type="Proteomes" id="UP001055879">
    <property type="component" value="Linkage Group LG01"/>
</dbReference>
<organism evidence="1 2">
    <name type="scientific">Arctium lappa</name>
    <name type="common">Greater burdock</name>
    <name type="synonym">Lappa major</name>
    <dbReference type="NCBI Taxonomy" id="4217"/>
    <lineage>
        <taxon>Eukaryota</taxon>
        <taxon>Viridiplantae</taxon>
        <taxon>Streptophyta</taxon>
        <taxon>Embryophyta</taxon>
        <taxon>Tracheophyta</taxon>
        <taxon>Spermatophyta</taxon>
        <taxon>Magnoliopsida</taxon>
        <taxon>eudicotyledons</taxon>
        <taxon>Gunneridae</taxon>
        <taxon>Pentapetalae</taxon>
        <taxon>asterids</taxon>
        <taxon>campanulids</taxon>
        <taxon>Asterales</taxon>
        <taxon>Asteraceae</taxon>
        <taxon>Carduoideae</taxon>
        <taxon>Cardueae</taxon>
        <taxon>Arctiinae</taxon>
        <taxon>Arctium</taxon>
    </lineage>
</organism>
<comment type="caution">
    <text evidence="1">The sequence shown here is derived from an EMBL/GenBank/DDBJ whole genome shotgun (WGS) entry which is preliminary data.</text>
</comment>
<sequence>MALYKIDKVLLQRELFKGTVEVNEHAPTPKGEKKKKKGARNIMMWTLQHLILQTMMILVMWQIRRAGEAGVGDSYGAVTGSFGGIRGYKYDEKDDMMKKMIWVTVYLEKERRYSRI</sequence>
<gene>
    <name evidence="1" type="ORF">L6452_03501</name>
</gene>
<evidence type="ECO:0000313" key="1">
    <source>
        <dbReference type="EMBL" id="KAI3772319.1"/>
    </source>
</evidence>
<proteinExistence type="predicted"/>
<dbReference type="EMBL" id="CM042047">
    <property type="protein sequence ID" value="KAI3772319.1"/>
    <property type="molecule type" value="Genomic_DNA"/>
</dbReference>
<protein>
    <submittedName>
        <fullName evidence="1">Uncharacterized protein</fullName>
    </submittedName>
</protein>
<keyword evidence="2" id="KW-1185">Reference proteome</keyword>
<name>A0ACB9FM20_ARCLA</name>
<reference evidence="2" key="1">
    <citation type="journal article" date="2022" name="Mol. Ecol. Resour.">
        <title>The genomes of chicory, endive, great burdock and yacon provide insights into Asteraceae palaeo-polyploidization history and plant inulin production.</title>
        <authorList>
            <person name="Fan W."/>
            <person name="Wang S."/>
            <person name="Wang H."/>
            <person name="Wang A."/>
            <person name="Jiang F."/>
            <person name="Liu H."/>
            <person name="Zhao H."/>
            <person name="Xu D."/>
            <person name="Zhang Y."/>
        </authorList>
    </citation>
    <scope>NUCLEOTIDE SEQUENCE [LARGE SCALE GENOMIC DNA]</scope>
    <source>
        <strain evidence="2">cv. Niubang</strain>
    </source>
</reference>
<evidence type="ECO:0000313" key="2">
    <source>
        <dbReference type="Proteomes" id="UP001055879"/>
    </source>
</evidence>